<evidence type="ECO:0000256" key="1">
    <source>
        <dbReference type="SAM" id="Phobius"/>
    </source>
</evidence>
<organism evidence="2 3">
    <name type="scientific">Miscanthus lutarioriparius</name>
    <dbReference type="NCBI Taxonomy" id="422564"/>
    <lineage>
        <taxon>Eukaryota</taxon>
        <taxon>Viridiplantae</taxon>
        <taxon>Streptophyta</taxon>
        <taxon>Embryophyta</taxon>
        <taxon>Tracheophyta</taxon>
        <taxon>Spermatophyta</taxon>
        <taxon>Magnoliopsida</taxon>
        <taxon>Liliopsida</taxon>
        <taxon>Poales</taxon>
        <taxon>Poaceae</taxon>
        <taxon>PACMAD clade</taxon>
        <taxon>Panicoideae</taxon>
        <taxon>Andropogonodae</taxon>
        <taxon>Andropogoneae</taxon>
        <taxon>Saccharinae</taxon>
        <taxon>Miscanthus</taxon>
    </lineage>
</organism>
<keyword evidence="1" id="KW-1133">Transmembrane helix</keyword>
<protein>
    <submittedName>
        <fullName evidence="2">Uncharacterized protein</fullName>
    </submittedName>
</protein>
<keyword evidence="3" id="KW-1185">Reference proteome</keyword>
<reference evidence="2" key="1">
    <citation type="submission" date="2020-10" db="EMBL/GenBank/DDBJ databases">
        <authorList>
            <person name="Han B."/>
            <person name="Lu T."/>
            <person name="Zhao Q."/>
            <person name="Huang X."/>
            <person name="Zhao Y."/>
        </authorList>
    </citation>
    <scope>NUCLEOTIDE SEQUENCE</scope>
</reference>
<feature type="transmembrane region" description="Helical" evidence="1">
    <location>
        <begin position="75"/>
        <end position="96"/>
    </location>
</feature>
<evidence type="ECO:0000313" key="2">
    <source>
        <dbReference type="EMBL" id="CAD6335977.1"/>
    </source>
</evidence>
<name>A0A811S0X6_9POAL</name>
<sequence length="125" mass="13217">MANPAGVDLRMAAAMLGRRHAIDLANRRRLRVRAQLITNAAVFLVSTAGSIVIYYGAPSPSGGGSRTRTGDEPAYALLAFLLSLLGIWLVLLALVADRFPAAATLGEAIAMALRGYFVFDGGRND</sequence>
<accession>A0A811S0X6</accession>
<keyword evidence="1" id="KW-0812">Transmembrane</keyword>
<dbReference type="EMBL" id="CAJGYO010000018">
    <property type="protein sequence ID" value="CAD6335977.1"/>
    <property type="molecule type" value="Genomic_DNA"/>
</dbReference>
<dbReference type="Proteomes" id="UP000604825">
    <property type="component" value="Unassembled WGS sequence"/>
</dbReference>
<evidence type="ECO:0000313" key="3">
    <source>
        <dbReference type="Proteomes" id="UP000604825"/>
    </source>
</evidence>
<dbReference type="AlphaFoldDB" id="A0A811S0X6"/>
<feature type="transmembrane region" description="Helical" evidence="1">
    <location>
        <begin position="36"/>
        <end position="55"/>
    </location>
</feature>
<gene>
    <name evidence="2" type="ORF">NCGR_LOCUS60075</name>
</gene>
<keyword evidence="1" id="KW-0472">Membrane</keyword>
<proteinExistence type="predicted"/>
<comment type="caution">
    <text evidence="2">The sequence shown here is derived from an EMBL/GenBank/DDBJ whole genome shotgun (WGS) entry which is preliminary data.</text>
</comment>